<dbReference type="InterPro" id="IPR050697">
    <property type="entry name" value="Adenylyl/Guanylyl_Cyclase_3/4"/>
</dbReference>
<name>A0A2A5CAV4_9GAMM</name>
<dbReference type="Gene3D" id="3.30.70.1230">
    <property type="entry name" value="Nucleotide cyclase"/>
    <property type="match status" value="1"/>
</dbReference>
<keyword evidence="1" id="KW-1133">Transmembrane helix</keyword>
<feature type="transmembrane region" description="Helical" evidence="1">
    <location>
        <begin position="124"/>
        <end position="142"/>
    </location>
</feature>
<feature type="transmembrane region" description="Helical" evidence="1">
    <location>
        <begin position="73"/>
        <end position="90"/>
    </location>
</feature>
<dbReference type="CDD" id="cd07302">
    <property type="entry name" value="CHD"/>
    <property type="match status" value="1"/>
</dbReference>
<evidence type="ECO:0000313" key="4">
    <source>
        <dbReference type="Proteomes" id="UP000228987"/>
    </source>
</evidence>
<protein>
    <recommendedName>
        <fullName evidence="2">Guanylate cyclase domain-containing protein</fullName>
    </recommendedName>
</protein>
<dbReference type="EMBL" id="NVWI01000007">
    <property type="protein sequence ID" value="PCJ40893.1"/>
    <property type="molecule type" value="Genomic_DNA"/>
</dbReference>
<dbReference type="SMART" id="SM00044">
    <property type="entry name" value="CYCc"/>
    <property type="match status" value="1"/>
</dbReference>
<dbReference type="PANTHER" id="PTHR43081:SF1">
    <property type="entry name" value="ADENYLATE CYCLASE, TERMINAL-DIFFERENTIATION SPECIFIC"/>
    <property type="match status" value="1"/>
</dbReference>
<dbReference type="AlphaFoldDB" id="A0A2A5CAV4"/>
<dbReference type="InterPro" id="IPR029787">
    <property type="entry name" value="Nucleotide_cyclase"/>
</dbReference>
<dbReference type="PROSITE" id="PS50125">
    <property type="entry name" value="GUANYLATE_CYCLASE_2"/>
    <property type="match status" value="1"/>
</dbReference>
<sequence length="424" mass="47669">MKLSNLPFIQSTFREEWGHISILLGLVVLFSLNILGLLEFGTSSFPGLRFTLINFTSIGGSFVLPEIFTSTDFFLLLTFSLVIAILLPILRPIAASLIIVSASLPLLYLGLSEPYGNTLIPMEYSLLVMLMLFGMNVLLTYFSETQKKQKLINIFSRYVPPDIVNEVSKHPELINLDGELKPLSIIFCDLKNFTGISEQLNPKQLVTMLNSYFTMLSAILYQYGATIDKYIGDSVMGFWGAPLPHEDHAQRAVMAALDMHKALIELKIELTNKGLPATDIGIGINSGLVNVGNMGSIYRLNYTVIGDAVNLASRFERLTRVYQVPTIVGEETMQGSKDIVFRELDTVVVKGRSHNVRIYQPLCRLDELTESQSSNLETHEKALKYYYAKDFEKAEILFKQLASESEAEAYYRYMLEKASFSKNI</sequence>
<dbReference type="SUPFAM" id="SSF55073">
    <property type="entry name" value="Nucleotide cyclase"/>
    <property type="match status" value="1"/>
</dbReference>
<evidence type="ECO:0000313" key="3">
    <source>
        <dbReference type="EMBL" id="PCJ40893.1"/>
    </source>
</evidence>
<dbReference type="GO" id="GO:0006171">
    <property type="term" value="P:cAMP biosynthetic process"/>
    <property type="evidence" value="ECO:0007669"/>
    <property type="project" value="TreeGrafter"/>
</dbReference>
<proteinExistence type="predicted"/>
<keyword evidence="1" id="KW-0472">Membrane</keyword>
<gene>
    <name evidence="3" type="ORF">COA71_09840</name>
</gene>
<organism evidence="3 4">
    <name type="scientific">SAR86 cluster bacterium</name>
    <dbReference type="NCBI Taxonomy" id="2030880"/>
    <lineage>
        <taxon>Bacteria</taxon>
        <taxon>Pseudomonadati</taxon>
        <taxon>Pseudomonadota</taxon>
        <taxon>Gammaproteobacteria</taxon>
        <taxon>SAR86 cluster</taxon>
    </lineage>
</organism>
<comment type="caution">
    <text evidence="3">The sequence shown here is derived from an EMBL/GenBank/DDBJ whole genome shotgun (WGS) entry which is preliminary data.</text>
</comment>
<dbReference type="Pfam" id="PF00211">
    <property type="entry name" value="Guanylate_cyc"/>
    <property type="match status" value="1"/>
</dbReference>
<evidence type="ECO:0000256" key="1">
    <source>
        <dbReference type="SAM" id="Phobius"/>
    </source>
</evidence>
<feature type="transmembrane region" description="Helical" evidence="1">
    <location>
        <begin position="95"/>
        <end position="112"/>
    </location>
</feature>
<dbReference type="Proteomes" id="UP000228987">
    <property type="component" value="Unassembled WGS sequence"/>
</dbReference>
<accession>A0A2A5CAV4</accession>
<dbReference type="PANTHER" id="PTHR43081">
    <property type="entry name" value="ADENYLATE CYCLASE, TERMINAL-DIFFERENTIATION SPECIFIC-RELATED"/>
    <property type="match status" value="1"/>
</dbReference>
<reference evidence="4" key="1">
    <citation type="submission" date="2017-08" db="EMBL/GenBank/DDBJ databases">
        <title>A dynamic microbial community with high functional redundancy inhabits the cold, oxic subseafloor aquifer.</title>
        <authorList>
            <person name="Tully B.J."/>
            <person name="Wheat C.G."/>
            <person name="Glazer B.T."/>
            <person name="Huber J.A."/>
        </authorList>
    </citation>
    <scope>NUCLEOTIDE SEQUENCE [LARGE SCALE GENOMIC DNA]</scope>
</reference>
<evidence type="ECO:0000259" key="2">
    <source>
        <dbReference type="PROSITE" id="PS50125"/>
    </source>
</evidence>
<feature type="domain" description="Guanylate cyclase" evidence="2">
    <location>
        <begin position="184"/>
        <end position="316"/>
    </location>
</feature>
<dbReference type="GO" id="GO:0004016">
    <property type="term" value="F:adenylate cyclase activity"/>
    <property type="evidence" value="ECO:0007669"/>
    <property type="project" value="UniProtKB-ARBA"/>
</dbReference>
<dbReference type="InterPro" id="IPR001054">
    <property type="entry name" value="A/G_cyclase"/>
</dbReference>
<keyword evidence="1" id="KW-0812">Transmembrane</keyword>
<feature type="transmembrane region" description="Helical" evidence="1">
    <location>
        <begin position="20"/>
        <end position="38"/>
    </location>
</feature>
<dbReference type="GO" id="GO:0035556">
    <property type="term" value="P:intracellular signal transduction"/>
    <property type="evidence" value="ECO:0007669"/>
    <property type="project" value="InterPro"/>
</dbReference>